<comment type="caution">
    <text evidence="13">The sequence shown here is derived from an EMBL/GenBank/DDBJ whole genome shotgun (WGS) entry which is preliminary data.</text>
</comment>
<feature type="transmembrane region" description="Helical" evidence="12">
    <location>
        <begin position="355"/>
        <end position="381"/>
    </location>
</feature>
<dbReference type="UniPathway" id="UPA00378"/>
<keyword evidence="8 12" id="KW-1133">Transmembrane helix</keyword>
<name>A0A370THM6_9HELO</name>
<keyword evidence="14" id="KW-1185">Reference proteome</keyword>
<sequence>MKPIDAFLSLLIPGLILLHLLVAPYTKVEESFNIQATHDIATYGLPTSDIPVRFQAAYDHFSFPGAVPRTFVGALVLAALSRPVYSLAGIQYAQFVVRAVLGLFNTVCLLKYKNGLEKAFGQNVGRWYVVLQAAQFHVIYYASRTLPNMFAFGLTTLAFYHFLPLAGPGQLAQEKKRQQRGICLLVFAGVVFRSEVAVLLFTQLLYLLVQGRISIRTILSAGVIGGVFALASTIVVDSYFWQKPIWPELWGFYYNAVQGKSADWGTSPFLYYFTSLLPKLLLNPVILALLIPTAFALPSTRYSSMGFIIPSLAFVAIYSLQPHKEARFIIYVVPPLTAAASLSASYIWTRRTKGILYRLGSLLLVASILGSLAASTGMLLISSLNYPGGEALSHLHTILRRTPWPETSAENEIANIDIHMDVLSCMTGVTRFQEIPWRGLNQDSFPIINGRPTALHYDKTEDEDVLLRPEFWEQHDYALMENPGKAIGKWEIVSTVFAYAGIEFLRPGDGSSFSEIMERVYAANNITVDHDGRETAPDSQDVKDAVENSADLELGKVDGDEKRSIANLKARLRAEEMDRFGTFNLLRDTVRLGTGGWWVGPRMEPKIRILKRVKS</sequence>
<feature type="transmembrane region" description="Helical" evidence="12">
    <location>
        <begin position="328"/>
        <end position="349"/>
    </location>
</feature>
<feature type="transmembrane region" description="Helical" evidence="12">
    <location>
        <begin position="303"/>
        <end position="321"/>
    </location>
</feature>
<dbReference type="GO" id="GO:0005789">
    <property type="term" value="C:endoplasmic reticulum membrane"/>
    <property type="evidence" value="ECO:0007669"/>
    <property type="project" value="UniProtKB-SubCell"/>
</dbReference>
<dbReference type="Pfam" id="PF03901">
    <property type="entry name" value="Glyco_transf_22"/>
    <property type="match status" value="1"/>
</dbReference>
<dbReference type="PANTHER" id="PTHR22760">
    <property type="entry name" value="GLYCOSYLTRANSFERASE"/>
    <property type="match status" value="1"/>
</dbReference>
<keyword evidence="9 12" id="KW-0472">Membrane</keyword>
<keyword evidence="4 12" id="KW-0328">Glycosyltransferase</keyword>
<evidence type="ECO:0000256" key="9">
    <source>
        <dbReference type="ARBA" id="ARBA00023136"/>
    </source>
</evidence>
<dbReference type="GO" id="GO:0052917">
    <property type="term" value="F:dol-P-Man:Man(7)GlcNAc(2)-PP-Dol alpha-1,6-mannosyltransferase activity"/>
    <property type="evidence" value="ECO:0007669"/>
    <property type="project" value="UniProtKB-EC"/>
</dbReference>
<dbReference type="AlphaFoldDB" id="A0A370THM6"/>
<keyword evidence="7 12" id="KW-0256">Endoplasmic reticulum</keyword>
<evidence type="ECO:0000313" key="14">
    <source>
        <dbReference type="Proteomes" id="UP000254866"/>
    </source>
</evidence>
<dbReference type="InterPro" id="IPR005599">
    <property type="entry name" value="GPI_mannosylTrfase"/>
</dbReference>
<feature type="transmembrane region" description="Helical" evidence="12">
    <location>
        <begin position="218"/>
        <end position="240"/>
    </location>
</feature>
<evidence type="ECO:0000256" key="4">
    <source>
        <dbReference type="ARBA" id="ARBA00022676"/>
    </source>
</evidence>
<evidence type="ECO:0000313" key="13">
    <source>
        <dbReference type="EMBL" id="RDL34705.1"/>
    </source>
</evidence>
<proteinExistence type="inferred from homology"/>
<evidence type="ECO:0000256" key="2">
    <source>
        <dbReference type="ARBA" id="ARBA00004922"/>
    </source>
</evidence>
<accession>A0A370THM6</accession>
<comment type="similarity">
    <text evidence="3 12">Belongs to the glycosyltransferase 22 family.</text>
</comment>
<evidence type="ECO:0000256" key="8">
    <source>
        <dbReference type="ARBA" id="ARBA00022989"/>
    </source>
</evidence>
<organism evidence="13 14">
    <name type="scientific">Venustampulla echinocandica</name>
    <dbReference type="NCBI Taxonomy" id="2656787"/>
    <lineage>
        <taxon>Eukaryota</taxon>
        <taxon>Fungi</taxon>
        <taxon>Dikarya</taxon>
        <taxon>Ascomycota</taxon>
        <taxon>Pezizomycotina</taxon>
        <taxon>Leotiomycetes</taxon>
        <taxon>Helotiales</taxon>
        <taxon>Pleuroascaceae</taxon>
        <taxon>Venustampulla</taxon>
    </lineage>
</organism>
<dbReference type="RefSeq" id="XP_031867687.1">
    <property type="nucleotide sequence ID" value="XM_032016456.1"/>
</dbReference>
<feature type="transmembrane region" description="Helical" evidence="12">
    <location>
        <begin position="280"/>
        <end position="297"/>
    </location>
</feature>
<reference evidence="13 14" key="1">
    <citation type="journal article" date="2018" name="IMA Fungus">
        <title>IMA Genome-F 9: Draft genome sequence of Annulohypoxylon stygium, Aspergillus mulundensis, Berkeleyomyces basicola (syn. Thielaviopsis basicola), Ceratocystis smalleyi, two Cercospora beticola strains, Coleophoma cylindrospora, Fusarium fracticaudum, Phialophora cf. hyalina, and Morchella septimelata.</title>
        <authorList>
            <person name="Wingfield B.D."/>
            <person name="Bills G.F."/>
            <person name="Dong Y."/>
            <person name="Huang W."/>
            <person name="Nel W.J."/>
            <person name="Swalarsk-Parry B.S."/>
            <person name="Vaghefi N."/>
            <person name="Wilken P.M."/>
            <person name="An Z."/>
            <person name="de Beer Z.W."/>
            <person name="De Vos L."/>
            <person name="Chen L."/>
            <person name="Duong T.A."/>
            <person name="Gao Y."/>
            <person name="Hammerbacher A."/>
            <person name="Kikkert J.R."/>
            <person name="Li Y."/>
            <person name="Li H."/>
            <person name="Li K."/>
            <person name="Li Q."/>
            <person name="Liu X."/>
            <person name="Ma X."/>
            <person name="Naidoo K."/>
            <person name="Pethybridge S.J."/>
            <person name="Sun J."/>
            <person name="Steenkamp E.T."/>
            <person name="van der Nest M.A."/>
            <person name="van Wyk S."/>
            <person name="Wingfield M.J."/>
            <person name="Xiong C."/>
            <person name="Yue Q."/>
            <person name="Zhang X."/>
        </authorList>
    </citation>
    <scope>NUCLEOTIDE SEQUENCE [LARGE SCALE GENOMIC DNA]</scope>
    <source>
        <strain evidence="13 14">BP 5553</strain>
    </source>
</reference>
<dbReference type="PANTHER" id="PTHR22760:SF1">
    <property type="entry name" value="DOL-P-MAN:MAN(7)GLCNAC(2)-PP-DOL ALPHA-1,6-MANNOSYLTRANSFERASE"/>
    <property type="match status" value="1"/>
</dbReference>
<evidence type="ECO:0000256" key="1">
    <source>
        <dbReference type="ARBA" id="ARBA00004477"/>
    </source>
</evidence>
<feature type="transmembrane region" description="Helical" evidence="12">
    <location>
        <begin position="92"/>
        <end position="112"/>
    </location>
</feature>
<evidence type="ECO:0000256" key="10">
    <source>
        <dbReference type="ARBA" id="ARBA00044721"/>
    </source>
</evidence>
<keyword evidence="6 12" id="KW-0812">Transmembrane</keyword>
<evidence type="ECO:0000256" key="11">
    <source>
        <dbReference type="ARBA" id="ARBA00048899"/>
    </source>
</evidence>
<evidence type="ECO:0000256" key="3">
    <source>
        <dbReference type="ARBA" id="ARBA00007063"/>
    </source>
</evidence>
<evidence type="ECO:0000256" key="5">
    <source>
        <dbReference type="ARBA" id="ARBA00022679"/>
    </source>
</evidence>
<gene>
    <name evidence="13" type="ORF">BP5553_07833</name>
</gene>
<feature type="transmembrane region" description="Helical" evidence="12">
    <location>
        <begin position="6"/>
        <end position="25"/>
    </location>
</feature>
<dbReference type="STRING" id="2656787.A0A370THM6"/>
<feature type="transmembrane region" description="Helical" evidence="12">
    <location>
        <begin position="149"/>
        <end position="169"/>
    </location>
</feature>
<protein>
    <recommendedName>
        <fullName evidence="12">Mannosyltransferase</fullName>
        <ecNumber evidence="12">2.4.1.-</ecNumber>
    </recommendedName>
</protein>
<dbReference type="GO" id="GO:0006487">
    <property type="term" value="P:protein N-linked glycosylation"/>
    <property type="evidence" value="ECO:0007669"/>
    <property type="project" value="TreeGrafter"/>
</dbReference>
<comment type="pathway">
    <text evidence="2">Protein modification; protein glycosylation.</text>
</comment>
<keyword evidence="5 13" id="KW-0808">Transferase</keyword>
<dbReference type="GeneID" id="43600682"/>
<evidence type="ECO:0000256" key="7">
    <source>
        <dbReference type="ARBA" id="ARBA00022824"/>
    </source>
</evidence>
<comment type="subcellular location">
    <subcellularLocation>
        <location evidence="1 12">Endoplasmic reticulum membrane</location>
        <topology evidence="1 12">Multi-pass membrane protein</topology>
    </subcellularLocation>
</comment>
<dbReference type="OrthoDB" id="19039at2759"/>
<comment type="catalytic activity">
    <reaction evidence="11">
        <text>an alpha-D-Man-(1-&gt;2)-alpha-D-Man-(1-&gt;2)-alpha-D-Man-(1-&gt;3)-[alpha-D-Man-(1-&gt;2)-alpha-D-Man-(1-&gt;3)-alpha-D-Man-(1-&gt;6)]-beta-D-Man-(1-&gt;4)-beta-D-GlcNAc-(1-&gt;4)-alpha-D-GlcNAc-diphospho-di-trans,poly-cis-dolichol + a di-trans,poly-cis-dolichyl beta-D-mannosyl phosphate = an alpha-D-Man-(1-&gt;2)-alpha-D-Man-(1-&gt;2)-alpha-D-Man-(1-&gt;3)-[alpha-D-Man-(1-&gt;2)-alpha-D-Man-(1-&gt;3)-[alpha-D-Man-(1-&gt;6)]-alpha-D-Man-(1-&gt;6)]-beta-D-Man-(1-&gt;4)-beta-D-GlcNAc-(1-&gt;4)-alpha-D-GlcNAc-diphospho-di-trans,poly-cis-dolichol + a di-trans,poly-cis-dolichyl phosphate + H(+)</text>
        <dbReference type="Rhea" id="RHEA:29535"/>
        <dbReference type="Rhea" id="RHEA-COMP:19498"/>
        <dbReference type="Rhea" id="RHEA-COMP:19501"/>
        <dbReference type="Rhea" id="RHEA-COMP:19518"/>
        <dbReference type="Rhea" id="RHEA-COMP:19519"/>
        <dbReference type="ChEBI" id="CHEBI:15378"/>
        <dbReference type="ChEBI" id="CHEBI:57683"/>
        <dbReference type="ChEBI" id="CHEBI:58211"/>
        <dbReference type="ChEBI" id="CHEBI:132517"/>
        <dbReference type="ChEBI" id="CHEBI:132519"/>
        <dbReference type="EC" id="2.4.1.260"/>
    </reaction>
    <physiologicalReaction direction="left-to-right" evidence="11">
        <dbReference type="Rhea" id="RHEA:29536"/>
    </physiologicalReaction>
</comment>
<evidence type="ECO:0000256" key="12">
    <source>
        <dbReference type="RuleBase" id="RU363075"/>
    </source>
</evidence>
<feature type="transmembrane region" description="Helical" evidence="12">
    <location>
        <begin position="181"/>
        <end position="206"/>
    </location>
</feature>
<dbReference type="Proteomes" id="UP000254866">
    <property type="component" value="Unassembled WGS sequence"/>
</dbReference>
<comment type="function">
    <text evidence="10">Mannosyltransferase that operates in the biosynthetic pathway of dolichol-linked oligosaccharides, the glycan precursors employed in protein asparagine (N)-glycosylation. The assembly of dolichol-linked oligosaccharides begins on the cytosolic side of the endoplasmic reticulum membrane and finishes in its lumen. The sequential addition of sugars to dolichol pyrophosphate produces dolichol-linked oligosaccharides containing fourteen sugars, including two GlcNAcs, nine mannoses and three glucoses. Once assembled, the oligosaccharide is transferred from the lipid to nascent proteins by oligosaccharyltransferases. In the lumen of the endoplasmic reticulum, adds the eighth mannose residue in an alpha-1,6 linkage onto Man(7)GlcNAc(2)-PP-dolichol to produce Man(8)GlcNAc(2)-PP-dolichol.</text>
</comment>
<dbReference type="EMBL" id="NPIC01000007">
    <property type="protein sequence ID" value="RDL34705.1"/>
    <property type="molecule type" value="Genomic_DNA"/>
</dbReference>
<evidence type="ECO:0000256" key="6">
    <source>
        <dbReference type="ARBA" id="ARBA00022692"/>
    </source>
</evidence>
<dbReference type="EC" id="2.4.1.-" evidence="12"/>